<dbReference type="AlphaFoldDB" id="A0AAV6N868"/>
<dbReference type="Proteomes" id="UP000685013">
    <property type="component" value="Chromosome 8"/>
</dbReference>
<evidence type="ECO:0000313" key="1">
    <source>
        <dbReference type="EMBL" id="KAG6593897.1"/>
    </source>
</evidence>
<keyword evidence="2" id="KW-1185">Reference proteome</keyword>
<organism evidence="1 2">
    <name type="scientific">Cucurbita argyrosperma subsp. sororia</name>
    <dbReference type="NCBI Taxonomy" id="37648"/>
    <lineage>
        <taxon>Eukaryota</taxon>
        <taxon>Viridiplantae</taxon>
        <taxon>Streptophyta</taxon>
        <taxon>Embryophyta</taxon>
        <taxon>Tracheophyta</taxon>
        <taxon>Spermatophyta</taxon>
        <taxon>Magnoliopsida</taxon>
        <taxon>eudicotyledons</taxon>
        <taxon>Gunneridae</taxon>
        <taxon>Pentapetalae</taxon>
        <taxon>rosids</taxon>
        <taxon>fabids</taxon>
        <taxon>Cucurbitales</taxon>
        <taxon>Cucurbitaceae</taxon>
        <taxon>Cucurbiteae</taxon>
        <taxon>Cucurbita</taxon>
    </lineage>
</organism>
<comment type="caution">
    <text evidence="1">The sequence shown here is derived from an EMBL/GenBank/DDBJ whole genome shotgun (WGS) entry which is preliminary data.</text>
</comment>
<accession>A0AAV6N868</accession>
<gene>
    <name evidence="1" type="ORF">SDJN03_13373</name>
</gene>
<dbReference type="EMBL" id="JAGKQH010000008">
    <property type="protein sequence ID" value="KAG6593897.1"/>
    <property type="molecule type" value="Genomic_DNA"/>
</dbReference>
<reference evidence="1 2" key="1">
    <citation type="journal article" date="2021" name="Hortic Res">
        <title>The domestication of Cucurbita argyrosperma as revealed by the genome of its wild relative.</title>
        <authorList>
            <person name="Barrera-Redondo J."/>
            <person name="Sanchez-de la Vega G."/>
            <person name="Aguirre-Liguori J.A."/>
            <person name="Castellanos-Morales G."/>
            <person name="Gutierrez-Guerrero Y.T."/>
            <person name="Aguirre-Dugua X."/>
            <person name="Aguirre-Planter E."/>
            <person name="Tenaillon M.I."/>
            <person name="Lira-Saade R."/>
            <person name="Eguiarte L.E."/>
        </authorList>
    </citation>
    <scope>NUCLEOTIDE SEQUENCE [LARGE SCALE GENOMIC DNA]</scope>
    <source>
        <strain evidence="1">JBR-2021</strain>
    </source>
</reference>
<name>A0AAV6N868_9ROSI</name>
<protein>
    <submittedName>
        <fullName evidence="1">Uncharacterized protein</fullName>
    </submittedName>
</protein>
<evidence type="ECO:0000313" key="2">
    <source>
        <dbReference type="Proteomes" id="UP000685013"/>
    </source>
</evidence>
<sequence length="107" mass="12287">MQVQIAKQQQSECSSDFEPHDFGKAVRGSGKIVLHLRMLQEIKSFGFPEILFVVVSKQILLIKWVRLREGQRKVDGGINWDVLVLCSSSEVGLSQRSRSKVWDIHFF</sequence>
<feature type="non-terminal residue" evidence="1">
    <location>
        <position position="1"/>
    </location>
</feature>
<proteinExistence type="predicted"/>